<dbReference type="AlphaFoldDB" id="A0A6B2L806"/>
<evidence type="ECO:0000313" key="8">
    <source>
        <dbReference type="EMBL" id="NDV33163.1"/>
    </source>
</evidence>
<evidence type="ECO:0000256" key="2">
    <source>
        <dbReference type="ARBA" id="ARBA00022741"/>
    </source>
</evidence>
<dbReference type="SUPFAM" id="SSF52540">
    <property type="entry name" value="P-loop containing nucleoside triphosphate hydrolases"/>
    <property type="match status" value="1"/>
</dbReference>
<dbReference type="EMBL" id="GIBP01004194">
    <property type="protein sequence ID" value="NDV33163.1"/>
    <property type="molecule type" value="Transcribed_RNA"/>
</dbReference>
<dbReference type="PANTHER" id="PTHR47958">
    <property type="entry name" value="ATP-DEPENDENT RNA HELICASE DBP3"/>
    <property type="match status" value="1"/>
</dbReference>
<protein>
    <recommendedName>
        <fullName evidence="1">RNA helicase</fullName>
        <ecNumber evidence="1">3.6.4.13</ecNumber>
    </recommendedName>
</protein>
<dbReference type="Pfam" id="PF00270">
    <property type="entry name" value="DEAD"/>
    <property type="match status" value="1"/>
</dbReference>
<sequence>MLMEQDVAYSGTNGKTIAYIICTISKALELKSPGKSSPTAIIVLPSRELAVYVHELYCSILPGGLTYYLCIGGTAVRSQMKEAKEADIVIGTAGRILDMVNRATLKVSATSILVLDEVNTLLVKKDTLYDIFQKLPTSVQVIATSPFFPPATLSTFTHFLKTKPISDGLPLAHLSIKHYEVSLSETDKLDASIEIISRNNVKTIVYVNTRRKVDWLCEQLRNASISSLSCLHGDIDQNTRQLTLSEFKQKERWVLVTCGTMLHGLKFNGIRLVILFDEPSPEDAIRATGLLPQDGSKGSLLSMHLSETWKDHPNAVPAIPLPADVSGIF</sequence>
<organism evidence="8">
    <name type="scientific">Arcella intermedia</name>
    <dbReference type="NCBI Taxonomy" id="1963864"/>
    <lineage>
        <taxon>Eukaryota</taxon>
        <taxon>Amoebozoa</taxon>
        <taxon>Tubulinea</taxon>
        <taxon>Elardia</taxon>
        <taxon>Arcellinida</taxon>
        <taxon>Sphaerothecina</taxon>
        <taxon>Arcellidae</taxon>
        <taxon>Arcella</taxon>
    </lineage>
</organism>
<dbReference type="Pfam" id="PF00271">
    <property type="entry name" value="Helicase_C"/>
    <property type="match status" value="1"/>
</dbReference>
<feature type="domain" description="Helicase C-terminal" evidence="7">
    <location>
        <begin position="188"/>
        <end position="329"/>
    </location>
</feature>
<keyword evidence="2" id="KW-0547">Nucleotide-binding</keyword>
<dbReference type="GO" id="GO:0016787">
    <property type="term" value="F:hydrolase activity"/>
    <property type="evidence" value="ECO:0007669"/>
    <property type="project" value="UniProtKB-KW"/>
</dbReference>
<dbReference type="Gene3D" id="3.40.50.300">
    <property type="entry name" value="P-loop containing nucleotide triphosphate hydrolases"/>
    <property type="match status" value="2"/>
</dbReference>
<evidence type="ECO:0000256" key="5">
    <source>
        <dbReference type="ARBA" id="ARBA00022840"/>
    </source>
</evidence>
<feature type="domain" description="Helicase ATP-binding" evidence="6">
    <location>
        <begin position="14"/>
        <end position="166"/>
    </location>
</feature>
<evidence type="ECO:0000256" key="3">
    <source>
        <dbReference type="ARBA" id="ARBA00022801"/>
    </source>
</evidence>
<dbReference type="EC" id="3.6.4.13" evidence="1"/>
<keyword evidence="4" id="KW-0347">Helicase</keyword>
<dbReference type="PROSITE" id="PS51194">
    <property type="entry name" value="HELICASE_CTER"/>
    <property type="match status" value="1"/>
</dbReference>
<dbReference type="InterPro" id="IPR014001">
    <property type="entry name" value="Helicase_ATP-bd"/>
</dbReference>
<evidence type="ECO:0000256" key="4">
    <source>
        <dbReference type="ARBA" id="ARBA00022806"/>
    </source>
</evidence>
<dbReference type="InterPro" id="IPR011545">
    <property type="entry name" value="DEAD/DEAH_box_helicase_dom"/>
</dbReference>
<dbReference type="GO" id="GO:0003724">
    <property type="term" value="F:RNA helicase activity"/>
    <property type="evidence" value="ECO:0007669"/>
    <property type="project" value="UniProtKB-EC"/>
</dbReference>
<evidence type="ECO:0000259" key="7">
    <source>
        <dbReference type="PROSITE" id="PS51194"/>
    </source>
</evidence>
<evidence type="ECO:0000256" key="1">
    <source>
        <dbReference type="ARBA" id="ARBA00012552"/>
    </source>
</evidence>
<evidence type="ECO:0000259" key="6">
    <source>
        <dbReference type="PROSITE" id="PS51192"/>
    </source>
</evidence>
<keyword evidence="3" id="KW-0378">Hydrolase</keyword>
<accession>A0A6B2L806</accession>
<dbReference type="GO" id="GO:0003676">
    <property type="term" value="F:nucleic acid binding"/>
    <property type="evidence" value="ECO:0007669"/>
    <property type="project" value="InterPro"/>
</dbReference>
<reference evidence="8" key="1">
    <citation type="journal article" date="2020" name="J. Eukaryot. Microbiol.">
        <title>De novo Sequencing, Assembly and Annotation of the Transcriptome for the Free-Living Testate Amoeba Arcella intermedia.</title>
        <authorList>
            <person name="Ribeiro G.M."/>
            <person name="Porfirio-Sousa A.L."/>
            <person name="Maurer-Alcala X.X."/>
            <person name="Katz L.A."/>
            <person name="Lahr D.J.G."/>
        </authorList>
    </citation>
    <scope>NUCLEOTIDE SEQUENCE</scope>
</reference>
<name>A0A6B2L806_9EUKA</name>
<dbReference type="SMART" id="SM00487">
    <property type="entry name" value="DEXDc"/>
    <property type="match status" value="1"/>
</dbReference>
<dbReference type="PROSITE" id="PS51192">
    <property type="entry name" value="HELICASE_ATP_BIND_1"/>
    <property type="match status" value="1"/>
</dbReference>
<dbReference type="InterPro" id="IPR027417">
    <property type="entry name" value="P-loop_NTPase"/>
</dbReference>
<keyword evidence="5" id="KW-0067">ATP-binding</keyword>
<dbReference type="InterPro" id="IPR001650">
    <property type="entry name" value="Helicase_C-like"/>
</dbReference>
<proteinExistence type="predicted"/>
<dbReference type="GO" id="GO:0005524">
    <property type="term" value="F:ATP binding"/>
    <property type="evidence" value="ECO:0007669"/>
    <property type="project" value="UniProtKB-KW"/>
</dbReference>